<evidence type="ECO:0000256" key="4">
    <source>
        <dbReference type="ARBA" id="ARBA00012438"/>
    </source>
</evidence>
<dbReference type="InterPro" id="IPR003594">
    <property type="entry name" value="HATPase_dom"/>
</dbReference>
<dbReference type="PANTHER" id="PTHR24421:SF10">
    <property type="entry name" value="NITRATE_NITRITE SENSOR PROTEIN NARQ"/>
    <property type="match status" value="1"/>
</dbReference>
<evidence type="ECO:0000259" key="21">
    <source>
        <dbReference type="PROSITE" id="PS50112"/>
    </source>
</evidence>
<evidence type="ECO:0000256" key="16">
    <source>
        <dbReference type="ARBA" id="ARBA00023014"/>
    </source>
</evidence>
<keyword evidence="12 23" id="KW-0418">Kinase</keyword>
<dbReference type="PROSITE" id="PS50113">
    <property type="entry name" value="PAC"/>
    <property type="match status" value="1"/>
</dbReference>
<evidence type="ECO:0000256" key="9">
    <source>
        <dbReference type="ARBA" id="ARBA00022679"/>
    </source>
</evidence>
<keyword evidence="6" id="KW-0004">4Fe-4S</keyword>
<evidence type="ECO:0000259" key="20">
    <source>
        <dbReference type="PROSITE" id="PS50109"/>
    </source>
</evidence>
<dbReference type="Gene3D" id="3.30.450.20">
    <property type="entry name" value="PAS domain"/>
    <property type="match status" value="1"/>
</dbReference>
<name>A0ABR5AJ19_9BACL</name>
<evidence type="ECO:0000256" key="6">
    <source>
        <dbReference type="ARBA" id="ARBA00022485"/>
    </source>
</evidence>
<dbReference type="PROSITE" id="PS50109">
    <property type="entry name" value="HIS_KIN"/>
    <property type="match status" value="1"/>
</dbReference>
<dbReference type="Gene3D" id="1.20.5.1930">
    <property type="match status" value="1"/>
</dbReference>
<evidence type="ECO:0000256" key="2">
    <source>
        <dbReference type="ARBA" id="ARBA00001966"/>
    </source>
</evidence>
<keyword evidence="16" id="KW-0411">Iron-sulfur</keyword>
<dbReference type="InterPro" id="IPR000014">
    <property type="entry name" value="PAS"/>
</dbReference>
<dbReference type="InterPro" id="IPR050482">
    <property type="entry name" value="Sensor_HK_TwoCompSys"/>
</dbReference>
<dbReference type="Proteomes" id="UP000031967">
    <property type="component" value="Unassembled WGS sequence"/>
</dbReference>
<dbReference type="SUPFAM" id="SSF55785">
    <property type="entry name" value="PYP-like sensor domain (PAS domain)"/>
    <property type="match status" value="1"/>
</dbReference>
<evidence type="ECO:0000259" key="22">
    <source>
        <dbReference type="PROSITE" id="PS50113"/>
    </source>
</evidence>
<dbReference type="InterPro" id="IPR035965">
    <property type="entry name" value="PAS-like_dom_sf"/>
</dbReference>
<keyword evidence="24" id="KW-1185">Reference proteome</keyword>
<feature type="domain" description="PAC" evidence="22">
    <location>
        <begin position="116"/>
        <end position="168"/>
    </location>
</feature>
<dbReference type="Gene3D" id="3.30.565.10">
    <property type="entry name" value="Histidine kinase-like ATPase, C-terminal domain"/>
    <property type="match status" value="1"/>
</dbReference>
<dbReference type="Pfam" id="PF07730">
    <property type="entry name" value="HisKA_3"/>
    <property type="match status" value="1"/>
</dbReference>
<evidence type="ECO:0000313" key="23">
    <source>
        <dbReference type="EMBL" id="KIL40940.1"/>
    </source>
</evidence>
<evidence type="ECO:0000256" key="11">
    <source>
        <dbReference type="ARBA" id="ARBA00022741"/>
    </source>
</evidence>
<organism evidence="23 24">
    <name type="scientific">Gordoniibacillus kamchatkensis</name>
    <dbReference type="NCBI Taxonomy" id="1590651"/>
    <lineage>
        <taxon>Bacteria</taxon>
        <taxon>Bacillati</taxon>
        <taxon>Bacillota</taxon>
        <taxon>Bacilli</taxon>
        <taxon>Bacillales</taxon>
        <taxon>Paenibacillaceae</taxon>
        <taxon>Gordoniibacillus</taxon>
    </lineage>
</organism>
<evidence type="ECO:0000313" key="24">
    <source>
        <dbReference type="Proteomes" id="UP000031967"/>
    </source>
</evidence>
<evidence type="ECO:0000256" key="14">
    <source>
        <dbReference type="ARBA" id="ARBA00023004"/>
    </source>
</evidence>
<dbReference type="RefSeq" id="WP_041047412.1">
    <property type="nucleotide sequence ID" value="NZ_JXAK01000014.1"/>
</dbReference>
<evidence type="ECO:0000256" key="7">
    <source>
        <dbReference type="ARBA" id="ARBA00022490"/>
    </source>
</evidence>
<comment type="function">
    <text evidence="17">Member of the two-component regulatory system NreB/NreC involved in the control of dissimilatory nitrate/nitrite reduction in response to oxygen. NreB functions as a direct oxygen sensor histidine kinase which is autophosphorylated, in the absence of oxygen, probably at the conserved histidine residue, and transfers its phosphate group probably to a conserved aspartate residue of NreC. NreB/NreC activates the expression of the nitrate (narGHJI) and nitrite (nir) reductase operons, as well as the putative nitrate transporter gene narT.</text>
</comment>
<dbReference type="PANTHER" id="PTHR24421">
    <property type="entry name" value="NITRATE/NITRITE SENSOR PROTEIN NARX-RELATED"/>
    <property type="match status" value="1"/>
</dbReference>
<evidence type="ECO:0000256" key="19">
    <source>
        <dbReference type="SAM" id="Coils"/>
    </source>
</evidence>
<keyword evidence="8" id="KW-0597">Phosphoprotein</keyword>
<gene>
    <name evidence="23" type="ORF">SD70_09860</name>
</gene>
<protein>
    <recommendedName>
        <fullName evidence="5">Oxygen sensor histidine kinase NreB</fullName>
        <ecNumber evidence="4">2.7.13.3</ecNumber>
    </recommendedName>
    <alternativeName>
        <fullName evidence="18">Nitrogen regulation protein B</fullName>
    </alternativeName>
</protein>
<dbReference type="InterPro" id="IPR000700">
    <property type="entry name" value="PAS-assoc_C"/>
</dbReference>
<evidence type="ECO:0000256" key="18">
    <source>
        <dbReference type="ARBA" id="ARBA00030800"/>
    </source>
</evidence>
<feature type="domain" description="Histidine kinase" evidence="20">
    <location>
        <begin position="183"/>
        <end position="370"/>
    </location>
</feature>
<keyword evidence="14" id="KW-0408">Iron</keyword>
<dbReference type="EC" id="2.7.13.3" evidence="4"/>
<comment type="subcellular location">
    <subcellularLocation>
        <location evidence="3">Cytoplasm</location>
    </subcellularLocation>
</comment>
<dbReference type="InterPro" id="IPR004358">
    <property type="entry name" value="Sig_transdc_His_kin-like_C"/>
</dbReference>
<evidence type="ECO:0000256" key="17">
    <source>
        <dbReference type="ARBA" id="ARBA00024827"/>
    </source>
</evidence>
<dbReference type="GO" id="GO:0016301">
    <property type="term" value="F:kinase activity"/>
    <property type="evidence" value="ECO:0007669"/>
    <property type="project" value="UniProtKB-KW"/>
</dbReference>
<keyword evidence="13" id="KW-0067">ATP-binding</keyword>
<evidence type="ECO:0000256" key="12">
    <source>
        <dbReference type="ARBA" id="ARBA00022777"/>
    </source>
</evidence>
<accession>A0ABR5AJ19</accession>
<sequence>MSNDPRPGPAPEVIGENVPALLTRLETEPMDPLLRDELRNSLKQLADVKFALDESSIVALTDRQGRIQYVNDKFCEISRFSREELLGQDHRVINSGFHDKSFMRDLWRTIGSGSVWQGDIKNRAKDGSPYWVHTTIVPFLDENGKPYQYLAIRNEVTRLKQVEEDLQQLMIDMMRIQEEERRRFSRELHDGIGQSLYSLLIQMDRILSEEPRTDLQNLRAGISGIIEEVRSLAWEIRPSVLDDLGVVPAIRTFLDNYSKHYGIRVRFENELRSRLDIQTETVIYRTIQEALTNTAKYAQTDEAFVRIYDKGDAAIVQIEDNGRGFIRESAGKGVGLLSMEERAKSVGGQLTVQSEPGRGTLVALKVPKHAR</sequence>
<keyword evidence="15" id="KW-0902">Two-component regulatory system</keyword>
<dbReference type="InterPro" id="IPR005467">
    <property type="entry name" value="His_kinase_dom"/>
</dbReference>
<dbReference type="SUPFAM" id="SSF55874">
    <property type="entry name" value="ATPase domain of HSP90 chaperone/DNA topoisomerase II/histidine kinase"/>
    <property type="match status" value="1"/>
</dbReference>
<dbReference type="NCBIfam" id="TIGR00229">
    <property type="entry name" value="sensory_box"/>
    <property type="match status" value="1"/>
</dbReference>
<dbReference type="InterPro" id="IPR036890">
    <property type="entry name" value="HATPase_C_sf"/>
</dbReference>
<dbReference type="SMART" id="SM00387">
    <property type="entry name" value="HATPase_c"/>
    <property type="match status" value="1"/>
</dbReference>
<keyword evidence="11" id="KW-0547">Nucleotide-binding</keyword>
<keyword evidence="19" id="KW-0175">Coiled coil</keyword>
<dbReference type="Pfam" id="PF02518">
    <property type="entry name" value="HATPase_c"/>
    <property type="match status" value="1"/>
</dbReference>
<feature type="domain" description="PAS" evidence="21">
    <location>
        <begin position="58"/>
        <end position="88"/>
    </location>
</feature>
<comment type="caution">
    <text evidence="23">The sequence shown here is derived from an EMBL/GenBank/DDBJ whole genome shotgun (WGS) entry which is preliminary data.</text>
</comment>
<dbReference type="SMART" id="SM00086">
    <property type="entry name" value="PAC"/>
    <property type="match status" value="1"/>
</dbReference>
<dbReference type="CDD" id="cd00130">
    <property type="entry name" value="PAS"/>
    <property type="match status" value="1"/>
</dbReference>
<dbReference type="Pfam" id="PF13426">
    <property type="entry name" value="PAS_9"/>
    <property type="match status" value="1"/>
</dbReference>
<dbReference type="PROSITE" id="PS50112">
    <property type="entry name" value="PAS"/>
    <property type="match status" value="1"/>
</dbReference>
<keyword evidence="7" id="KW-0963">Cytoplasm</keyword>
<feature type="coiled-coil region" evidence="19">
    <location>
        <begin position="152"/>
        <end position="179"/>
    </location>
</feature>
<evidence type="ECO:0000256" key="5">
    <source>
        <dbReference type="ARBA" id="ARBA00017322"/>
    </source>
</evidence>
<dbReference type="CDD" id="cd16917">
    <property type="entry name" value="HATPase_UhpB-NarQ-NarX-like"/>
    <property type="match status" value="1"/>
</dbReference>
<keyword evidence="9" id="KW-0808">Transferase</keyword>
<evidence type="ECO:0000256" key="10">
    <source>
        <dbReference type="ARBA" id="ARBA00022723"/>
    </source>
</evidence>
<evidence type="ECO:0000256" key="1">
    <source>
        <dbReference type="ARBA" id="ARBA00000085"/>
    </source>
</evidence>
<dbReference type="InterPro" id="IPR011712">
    <property type="entry name" value="Sig_transdc_His_kin_sub3_dim/P"/>
</dbReference>
<evidence type="ECO:0000256" key="8">
    <source>
        <dbReference type="ARBA" id="ARBA00022553"/>
    </source>
</evidence>
<comment type="catalytic activity">
    <reaction evidence="1">
        <text>ATP + protein L-histidine = ADP + protein N-phospho-L-histidine.</text>
        <dbReference type="EC" id="2.7.13.3"/>
    </reaction>
</comment>
<dbReference type="PRINTS" id="PR00344">
    <property type="entry name" value="BCTRLSENSOR"/>
</dbReference>
<evidence type="ECO:0000256" key="13">
    <source>
        <dbReference type="ARBA" id="ARBA00022840"/>
    </source>
</evidence>
<proteinExistence type="predicted"/>
<dbReference type="InterPro" id="IPR001610">
    <property type="entry name" value="PAC"/>
</dbReference>
<reference evidence="23 24" key="1">
    <citation type="submission" date="2014-12" db="EMBL/GenBank/DDBJ databases">
        <title>Draft genome sequence of Paenibacillus kamchatkensis strain B-2647.</title>
        <authorList>
            <person name="Karlyshev A.V."/>
            <person name="Kudryashova E.B."/>
        </authorList>
    </citation>
    <scope>NUCLEOTIDE SEQUENCE [LARGE SCALE GENOMIC DNA]</scope>
    <source>
        <strain evidence="23 24">VKM B-2647</strain>
    </source>
</reference>
<evidence type="ECO:0000256" key="3">
    <source>
        <dbReference type="ARBA" id="ARBA00004496"/>
    </source>
</evidence>
<evidence type="ECO:0000256" key="15">
    <source>
        <dbReference type="ARBA" id="ARBA00023012"/>
    </source>
</evidence>
<dbReference type="EMBL" id="JXAK01000014">
    <property type="protein sequence ID" value="KIL40940.1"/>
    <property type="molecule type" value="Genomic_DNA"/>
</dbReference>
<comment type="cofactor">
    <cofactor evidence="2">
        <name>[4Fe-4S] cluster</name>
        <dbReference type="ChEBI" id="CHEBI:49883"/>
    </cofactor>
</comment>
<keyword evidence="10" id="KW-0479">Metal-binding</keyword>